<sequence length="103" mass="11717">MMLEEKRAGERVLLQLSFVCFHGFFAAAAAAVSAGRLGVVHTHWSTLLNYRRRRGWMSENTFGGHTTFRCLSNAPRKRIDSLRDDYLGCLCCCWGSTSHNYIK</sequence>
<organism evidence="1">
    <name type="scientific">Anopheles darlingi</name>
    <name type="common">Mosquito</name>
    <dbReference type="NCBI Taxonomy" id="43151"/>
    <lineage>
        <taxon>Eukaryota</taxon>
        <taxon>Metazoa</taxon>
        <taxon>Ecdysozoa</taxon>
        <taxon>Arthropoda</taxon>
        <taxon>Hexapoda</taxon>
        <taxon>Insecta</taxon>
        <taxon>Pterygota</taxon>
        <taxon>Neoptera</taxon>
        <taxon>Endopterygota</taxon>
        <taxon>Diptera</taxon>
        <taxon>Nematocera</taxon>
        <taxon>Culicoidea</taxon>
        <taxon>Culicidae</taxon>
        <taxon>Anophelinae</taxon>
        <taxon>Anopheles</taxon>
    </lineage>
</organism>
<accession>A0A2M4D0W4</accession>
<proteinExistence type="predicted"/>
<dbReference type="EMBL" id="GGFL01007034">
    <property type="protein sequence ID" value="MBW71212.1"/>
    <property type="molecule type" value="Transcribed_RNA"/>
</dbReference>
<name>A0A2M4D0W4_ANODA</name>
<reference evidence="1" key="1">
    <citation type="submission" date="2018-01" db="EMBL/GenBank/DDBJ databases">
        <title>An insight into the sialome of Amazonian anophelines.</title>
        <authorList>
            <person name="Ribeiro J.M."/>
            <person name="Scarpassa V."/>
            <person name="Calvo E."/>
        </authorList>
    </citation>
    <scope>NUCLEOTIDE SEQUENCE</scope>
</reference>
<dbReference type="AlphaFoldDB" id="A0A2M4D0W4"/>
<protein>
    <submittedName>
        <fullName evidence="1">Putative secreted protein</fullName>
    </submittedName>
</protein>
<evidence type="ECO:0000313" key="1">
    <source>
        <dbReference type="EMBL" id="MBW71212.1"/>
    </source>
</evidence>